<feature type="region of interest" description="Disordered" evidence="5">
    <location>
        <begin position="213"/>
        <end position="672"/>
    </location>
</feature>
<protein>
    <recommendedName>
        <fullName evidence="9">PH-response regulator protein palI/RIM9</fullName>
    </recommendedName>
</protein>
<feature type="compositionally biased region" description="Polar residues" evidence="5">
    <location>
        <begin position="622"/>
        <end position="641"/>
    </location>
</feature>
<keyword evidence="4 6" id="KW-0472">Membrane</keyword>
<feature type="compositionally biased region" description="Basic and acidic residues" evidence="5">
    <location>
        <begin position="325"/>
        <end position="340"/>
    </location>
</feature>
<feature type="transmembrane region" description="Helical" evidence="6">
    <location>
        <begin position="123"/>
        <end position="149"/>
    </location>
</feature>
<accession>A0AA39QVM2</accession>
<feature type="compositionally biased region" description="Pro residues" evidence="5">
    <location>
        <begin position="534"/>
        <end position="543"/>
    </location>
</feature>
<feature type="transmembrane region" description="Helical" evidence="6">
    <location>
        <begin position="88"/>
        <end position="111"/>
    </location>
</feature>
<dbReference type="Pfam" id="PF06687">
    <property type="entry name" value="SUR7"/>
    <property type="match status" value="1"/>
</dbReference>
<dbReference type="Proteomes" id="UP001166286">
    <property type="component" value="Unassembled WGS sequence"/>
</dbReference>
<dbReference type="GO" id="GO:0005886">
    <property type="term" value="C:plasma membrane"/>
    <property type="evidence" value="ECO:0007669"/>
    <property type="project" value="InterPro"/>
</dbReference>
<dbReference type="GO" id="GO:0035838">
    <property type="term" value="C:growing cell tip"/>
    <property type="evidence" value="ECO:0007669"/>
    <property type="project" value="TreeGrafter"/>
</dbReference>
<feature type="compositionally biased region" description="Low complexity" evidence="5">
    <location>
        <begin position="384"/>
        <end position="398"/>
    </location>
</feature>
<keyword evidence="2 6" id="KW-0812">Transmembrane</keyword>
<feature type="compositionally biased region" description="Low complexity" evidence="5">
    <location>
        <begin position="552"/>
        <end position="561"/>
    </location>
</feature>
<proteinExistence type="predicted"/>
<feature type="compositionally biased region" description="Low complexity" evidence="5">
    <location>
        <begin position="433"/>
        <end position="445"/>
    </location>
</feature>
<evidence type="ECO:0000256" key="1">
    <source>
        <dbReference type="ARBA" id="ARBA00004141"/>
    </source>
</evidence>
<keyword evidence="3 6" id="KW-1133">Transmembrane helix</keyword>
<dbReference type="PANTHER" id="PTHR28013">
    <property type="entry name" value="PROTEIN DCV1-RELATED"/>
    <property type="match status" value="1"/>
</dbReference>
<keyword evidence="8" id="KW-1185">Reference proteome</keyword>
<evidence type="ECO:0000256" key="3">
    <source>
        <dbReference type="ARBA" id="ARBA00022989"/>
    </source>
</evidence>
<evidence type="ECO:0000256" key="4">
    <source>
        <dbReference type="ARBA" id="ARBA00023136"/>
    </source>
</evidence>
<evidence type="ECO:0000256" key="2">
    <source>
        <dbReference type="ARBA" id="ARBA00022692"/>
    </source>
</evidence>
<reference evidence="7" key="1">
    <citation type="submission" date="2023-03" db="EMBL/GenBank/DDBJ databases">
        <title>Complete genome of Cladonia borealis.</title>
        <authorList>
            <person name="Park H."/>
        </authorList>
    </citation>
    <scope>NUCLEOTIDE SEQUENCE</scope>
    <source>
        <strain evidence="7">ANT050790</strain>
    </source>
</reference>
<dbReference type="PANTHER" id="PTHR28013:SF3">
    <property type="entry name" value="PROTEIN DCV1-RELATED"/>
    <property type="match status" value="1"/>
</dbReference>
<comment type="caution">
    <text evidence="7">The sequence shown here is derived from an EMBL/GenBank/DDBJ whole genome shotgun (WGS) entry which is preliminary data.</text>
</comment>
<feature type="compositionally biased region" description="Gly residues" evidence="5">
    <location>
        <begin position="270"/>
        <end position="299"/>
    </location>
</feature>
<feature type="transmembrane region" description="Helical" evidence="6">
    <location>
        <begin position="155"/>
        <end position="177"/>
    </location>
</feature>
<evidence type="ECO:0000313" key="8">
    <source>
        <dbReference type="Proteomes" id="UP001166286"/>
    </source>
</evidence>
<dbReference type="InterPro" id="IPR051380">
    <property type="entry name" value="pH-response_reg_palI/RIM9"/>
</dbReference>
<feature type="compositionally biased region" description="Gly residues" evidence="5">
    <location>
        <begin position="354"/>
        <end position="383"/>
    </location>
</feature>
<evidence type="ECO:0000256" key="6">
    <source>
        <dbReference type="SAM" id="Phobius"/>
    </source>
</evidence>
<feature type="region of interest" description="Disordered" evidence="5">
    <location>
        <begin position="691"/>
        <end position="791"/>
    </location>
</feature>
<name>A0AA39QVM2_9LECA</name>
<dbReference type="EMBL" id="JAFEKC020000017">
    <property type="protein sequence ID" value="KAK0510062.1"/>
    <property type="molecule type" value="Genomic_DNA"/>
</dbReference>
<feature type="compositionally biased region" description="Polar residues" evidence="5">
    <location>
        <begin position="653"/>
        <end position="671"/>
    </location>
</feature>
<organism evidence="7 8">
    <name type="scientific">Cladonia borealis</name>
    <dbReference type="NCBI Taxonomy" id="184061"/>
    <lineage>
        <taxon>Eukaryota</taxon>
        <taxon>Fungi</taxon>
        <taxon>Dikarya</taxon>
        <taxon>Ascomycota</taxon>
        <taxon>Pezizomycotina</taxon>
        <taxon>Lecanoromycetes</taxon>
        <taxon>OSLEUM clade</taxon>
        <taxon>Lecanoromycetidae</taxon>
        <taxon>Lecanorales</taxon>
        <taxon>Lecanorineae</taxon>
        <taxon>Cladoniaceae</taxon>
        <taxon>Cladonia</taxon>
    </lineage>
</organism>
<evidence type="ECO:0000313" key="7">
    <source>
        <dbReference type="EMBL" id="KAK0510062.1"/>
    </source>
</evidence>
<dbReference type="AlphaFoldDB" id="A0AA39QVM2"/>
<sequence>MLRPATPLTVLFSVAFVFLILSTISTPIIKGIPLGSYQGVKFGVFGYCKASGACTKEEIGYSVDSDTLFGNSNDSSDFSLPSTTRSDLSAILIVHPVAALLTLICLILAATSHLHSPSHSPRYLLALIILTVPTFLITLLAFLVDILLFFPHMAWGGWIVLASTILILASSIVTCAMRRTLVSRKARKKRIAENAEMNGENFYASQNAPPAMSFARAESPPPLPPQATMSGGLGSDKLPKFATFEETNGGDEDRIPLKTRTPSNKSMPNGRGGYAQDGLDRYGGPGRGGPPGMRGGRGGYNVPRDEYGNPLPPSNAFGPGPPGGIRRDRSEPPRMRRQYSDETMNSQGSRGRGRGGFGPPRGYGRGGPGYGPGRGAYGRGGIPMGAMAAGAGAGMMAGEWRQGQDRPPPGYGNGYPPQDRPGQYDGPGPAGYGRSPSAPGYGRRPSPGPPSAPGYGRQPSPGPPSAPGAYGRRPSPGPPSAPGGYGYAIGVPQGQPAQPYRREPSPPVPLPTTGQHEVIGQAVEMDARHGSPPLQSPNFPPPMQLRDSDSDVQGLVGLQQQNQPRDSEASVYSSQEPYVPPRAAWAGNVTRGVTPPPNTVTIDPVELPTQTSQTVRKHKPRSSSLPQNQPAGHTRNQSSGNYYEDVDPRFAPSSESPAQNPSTSAVPSSLTPGYAVIPAHQNIHQPIQPTIEHVDPNSSYESIQDGQRSPASDNSNMTSISQRGINPNWKPGPEAYRGQMNLGVPPRRRSGQQQQQRDILLQSNPDFELDARGASAGGGRIPPHIMQGQAF</sequence>
<gene>
    <name evidence="7" type="ORF">JMJ35_007456</name>
</gene>
<evidence type="ECO:0000256" key="5">
    <source>
        <dbReference type="SAM" id="MobiDB-lite"/>
    </source>
</evidence>
<comment type="subcellular location">
    <subcellularLocation>
        <location evidence="1">Membrane</location>
        <topology evidence="1">Multi-pass membrane protein</topology>
    </subcellularLocation>
</comment>
<dbReference type="InterPro" id="IPR009571">
    <property type="entry name" value="SUR7/Rim9-like_fungi"/>
</dbReference>
<dbReference type="GO" id="GO:0032153">
    <property type="term" value="C:cell division site"/>
    <property type="evidence" value="ECO:0007669"/>
    <property type="project" value="TreeGrafter"/>
</dbReference>
<feature type="compositionally biased region" description="Polar residues" evidence="5">
    <location>
        <begin position="696"/>
        <end position="725"/>
    </location>
</feature>
<evidence type="ECO:0008006" key="9">
    <source>
        <dbReference type="Google" id="ProtNLM"/>
    </source>
</evidence>